<organism evidence="2 3">
    <name type="scientific">Lentinus brumalis</name>
    <dbReference type="NCBI Taxonomy" id="2498619"/>
    <lineage>
        <taxon>Eukaryota</taxon>
        <taxon>Fungi</taxon>
        <taxon>Dikarya</taxon>
        <taxon>Basidiomycota</taxon>
        <taxon>Agaricomycotina</taxon>
        <taxon>Agaricomycetes</taxon>
        <taxon>Polyporales</taxon>
        <taxon>Polyporaceae</taxon>
        <taxon>Lentinus</taxon>
    </lineage>
</organism>
<evidence type="ECO:0000256" key="1">
    <source>
        <dbReference type="SAM" id="Phobius"/>
    </source>
</evidence>
<evidence type="ECO:0008006" key="4">
    <source>
        <dbReference type="Google" id="ProtNLM"/>
    </source>
</evidence>
<sequence length="315" mass="35641">MPHADTSPILTLRELKSELLMHPLMLSVGSLSLSTFMSRVIYGVVDWRPVLICVSSDILAIGMDHFFDQAPMLSHALKTGNTQMRTVFRKAKVLLLSSASLLLFALTLSPPSTWVMVAIFFGPAFVWDFKLFMMGGRQQGSPKTTTQKKAFRIKRIPGTKAILIGIIRGCGTFYIVRSVLGEVPSSPRHGSDGDVWNPSQIVIWSTINRACHAVMADVRDFHEDWEKQVPTIPVLLKSVFWTKVLLTVMHVFMMMLYAYNPYIVFSSLYATVLVWFLDESSPRGWYRLSFHSQTLTALLYAFVEVAKQYSLYQSI</sequence>
<feature type="transmembrane region" description="Helical" evidence="1">
    <location>
        <begin position="91"/>
        <end position="108"/>
    </location>
</feature>
<feature type="transmembrane region" description="Helical" evidence="1">
    <location>
        <begin position="259"/>
        <end position="277"/>
    </location>
</feature>
<keyword evidence="1" id="KW-0812">Transmembrane</keyword>
<dbReference type="OrthoDB" id="2637020at2759"/>
<name>A0A371DN74_9APHY</name>
<keyword evidence="1" id="KW-0472">Membrane</keyword>
<keyword evidence="3" id="KW-1185">Reference proteome</keyword>
<dbReference type="Proteomes" id="UP000256964">
    <property type="component" value="Unassembled WGS sequence"/>
</dbReference>
<dbReference type="AlphaFoldDB" id="A0A371DN74"/>
<dbReference type="EMBL" id="KZ857385">
    <property type="protein sequence ID" value="RDX54007.1"/>
    <property type="molecule type" value="Genomic_DNA"/>
</dbReference>
<accession>A0A371DN74</accession>
<protein>
    <recommendedName>
        <fullName evidence="4">UbiA prenyltransferase</fullName>
    </recommendedName>
</protein>
<feature type="transmembrane region" description="Helical" evidence="1">
    <location>
        <begin position="20"/>
        <end position="42"/>
    </location>
</feature>
<gene>
    <name evidence="2" type="ORF">OH76DRAFT_1056802</name>
</gene>
<evidence type="ECO:0000313" key="3">
    <source>
        <dbReference type="Proteomes" id="UP000256964"/>
    </source>
</evidence>
<keyword evidence="1" id="KW-1133">Transmembrane helix</keyword>
<reference evidence="2 3" key="1">
    <citation type="journal article" date="2018" name="Biotechnol. Biofuels">
        <title>Integrative visual omics of the white-rot fungus Polyporus brumalis exposes the biotechnological potential of its oxidative enzymes for delignifying raw plant biomass.</title>
        <authorList>
            <person name="Miyauchi S."/>
            <person name="Rancon A."/>
            <person name="Drula E."/>
            <person name="Hage H."/>
            <person name="Chaduli D."/>
            <person name="Favel A."/>
            <person name="Grisel S."/>
            <person name="Henrissat B."/>
            <person name="Herpoel-Gimbert I."/>
            <person name="Ruiz-Duenas F.J."/>
            <person name="Chevret D."/>
            <person name="Hainaut M."/>
            <person name="Lin J."/>
            <person name="Wang M."/>
            <person name="Pangilinan J."/>
            <person name="Lipzen A."/>
            <person name="Lesage-Meessen L."/>
            <person name="Navarro D."/>
            <person name="Riley R."/>
            <person name="Grigoriev I.V."/>
            <person name="Zhou S."/>
            <person name="Raouche S."/>
            <person name="Rosso M.N."/>
        </authorList>
    </citation>
    <scope>NUCLEOTIDE SEQUENCE [LARGE SCALE GENOMIC DNA]</scope>
    <source>
        <strain evidence="2 3">BRFM 1820</strain>
    </source>
</reference>
<proteinExistence type="predicted"/>
<evidence type="ECO:0000313" key="2">
    <source>
        <dbReference type="EMBL" id="RDX54007.1"/>
    </source>
</evidence>